<protein>
    <submittedName>
        <fullName evidence="2">Transcriptional regulator</fullName>
    </submittedName>
</protein>
<evidence type="ECO:0000313" key="2">
    <source>
        <dbReference type="EMBL" id="PSJ56372.1"/>
    </source>
</evidence>
<proteinExistence type="predicted"/>
<dbReference type="CDD" id="cd00093">
    <property type="entry name" value="HTH_XRE"/>
    <property type="match status" value="1"/>
</dbReference>
<reference evidence="2 3" key="1">
    <citation type="submission" date="2018-03" db="EMBL/GenBank/DDBJ databases">
        <title>The draft genome of Mesorhizobium sp. 6GN-30.</title>
        <authorList>
            <person name="Liu L."/>
            <person name="Li L."/>
            <person name="Wang T."/>
            <person name="Zhang X."/>
            <person name="Liang L."/>
        </authorList>
    </citation>
    <scope>NUCLEOTIDE SEQUENCE [LARGE SCALE GENOMIC DNA]</scope>
    <source>
        <strain evidence="2 3">6GN30</strain>
    </source>
</reference>
<dbReference type="AlphaFoldDB" id="A0A2P7S1N9"/>
<accession>A0A2P7S1N9</accession>
<dbReference type="Gene3D" id="1.10.260.40">
    <property type="entry name" value="lambda repressor-like DNA-binding domains"/>
    <property type="match status" value="1"/>
</dbReference>
<evidence type="ECO:0000313" key="3">
    <source>
        <dbReference type="Proteomes" id="UP000241229"/>
    </source>
</evidence>
<dbReference type="SUPFAM" id="SSF47413">
    <property type="entry name" value="lambda repressor-like DNA-binding domains"/>
    <property type="match status" value="1"/>
</dbReference>
<dbReference type="GO" id="GO:0003677">
    <property type="term" value="F:DNA binding"/>
    <property type="evidence" value="ECO:0007669"/>
    <property type="project" value="InterPro"/>
</dbReference>
<dbReference type="OrthoDB" id="9809730at2"/>
<gene>
    <name evidence="2" type="ORF">C7I84_21115</name>
</gene>
<dbReference type="InterPro" id="IPR001387">
    <property type="entry name" value="Cro/C1-type_HTH"/>
</dbReference>
<dbReference type="Pfam" id="PF13560">
    <property type="entry name" value="HTH_31"/>
    <property type="match status" value="1"/>
</dbReference>
<organism evidence="2 3">
    <name type="scientific">Kumtagia ephedrae</name>
    <dbReference type="NCBI Taxonomy" id="2116701"/>
    <lineage>
        <taxon>Bacteria</taxon>
        <taxon>Pseudomonadati</taxon>
        <taxon>Pseudomonadota</taxon>
        <taxon>Alphaproteobacteria</taxon>
        <taxon>Hyphomicrobiales</taxon>
        <taxon>Phyllobacteriaceae</taxon>
        <taxon>Kumtagia</taxon>
    </lineage>
</organism>
<dbReference type="RefSeq" id="WP_106774200.1">
    <property type="nucleotide sequence ID" value="NZ_PXYK01000022.1"/>
</dbReference>
<evidence type="ECO:0000259" key="1">
    <source>
        <dbReference type="PROSITE" id="PS50943"/>
    </source>
</evidence>
<dbReference type="InterPro" id="IPR010982">
    <property type="entry name" value="Lambda_DNA-bd_dom_sf"/>
</dbReference>
<dbReference type="Proteomes" id="UP000241229">
    <property type="component" value="Unassembled WGS sequence"/>
</dbReference>
<sequence>MTPFGAKMRALRRERGISQKDMAAALGVSPAYLSALEHGRRGAPNWATVQKIIGYFNVIWDEAEELERLAWESHPRIIVDTAGLSPEATLLANLLADKIGRLDKATLDSLIAILQTAGRPMSE</sequence>
<dbReference type="SMART" id="SM00530">
    <property type="entry name" value="HTH_XRE"/>
    <property type="match status" value="1"/>
</dbReference>
<name>A0A2P7S1N9_9HYPH</name>
<keyword evidence="3" id="KW-1185">Reference proteome</keyword>
<dbReference type="PROSITE" id="PS50943">
    <property type="entry name" value="HTH_CROC1"/>
    <property type="match status" value="1"/>
</dbReference>
<feature type="domain" description="HTH cro/C1-type" evidence="1">
    <location>
        <begin position="8"/>
        <end position="66"/>
    </location>
</feature>
<comment type="caution">
    <text evidence="2">The sequence shown here is derived from an EMBL/GenBank/DDBJ whole genome shotgun (WGS) entry which is preliminary data.</text>
</comment>
<dbReference type="EMBL" id="PXYK01000022">
    <property type="protein sequence ID" value="PSJ56372.1"/>
    <property type="molecule type" value="Genomic_DNA"/>
</dbReference>